<comment type="caution">
    <text evidence="1">The sequence shown here is derived from an EMBL/GenBank/DDBJ whole genome shotgun (WGS) entry which is preliminary data.</text>
</comment>
<keyword evidence="2" id="KW-1185">Reference proteome</keyword>
<dbReference type="EMBL" id="NNAY01000643">
    <property type="protein sequence ID" value="OXU27230.1"/>
    <property type="molecule type" value="Genomic_DNA"/>
</dbReference>
<evidence type="ECO:0000313" key="2">
    <source>
        <dbReference type="Proteomes" id="UP000215335"/>
    </source>
</evidence>
<gene>
    <name evidence="1" type="ORF">TSAR_011412</name>
</gene>
<dbReference type="AlphaFoldDB" id="A0A232F9T0"/>
<proteinExistence type="predicted"/>
<protein>
    <submittedName>
        <fullName evidence="1">Uncharacterized protein</fullName>
    </submittedName>
</protein>
<accession>A0A232F9T0</accession>
<organism evidence="1 2">
    <name type="scientific">Trichomalopsis sarcophagae</name>
    <dbReference type="NCBI Taxonomy" id="543379"/>
    <lineage>
        <taxon>Eukaryota</taxon>
        <taxon>Metazoa</taxon>
        <taxon>Ecdysozoa</taxon>
        <taxon>Arthropoda</taxon>
        <taxon>Hexapoda</taxon>
        <taxon>Insecta</taxon>
        <taxon>Pterygota</taxon>
        <taxon>Neoptera</taxon>
        <taxon>Endopterygota</taxon>
        <taxon>Hymenoptera</taxon>
        <taxon>Apocrita</taxon>
        <taxon>Proctotrupomorpha</taxon>
        <taxon>Chalcidoidea</taxon>
        <taxon>Pteromalidae</taxon>
        <taxon>Pteromalinae</taxon>
        <taxon>Trichomalopsis</taxon>
    </lineage>
</organism>
<evidence type="ECO:0000313" key="1">
    <source>
        <dbReference type="EMBL" id="OXU27230.1"/>
    </source>
</evidence>
<sequence>MDQLRGLVVLRGWQLRLEHLRLRTSDMRSRIRLCKASIIRRVVCWTTRFNPVYES</sequence>
<dbReference type="Proteomes" id="UP000215335">
    <property type="component" value="Unassembled WGS sequence"/>
</dbReference>
<reference evidence="1 2" key="1">
    <citation type="journal article" date="2017" name="Curr. Biol.">
        <title>The Evolution of Venom by Co-option of Single-Copy Genes.</title>
        <authorList>
            <person name="Martinson E.O."/>
            <person name="Mrinalini"/>
            <person name="Kelkar Y.D."/>
            <person name="Chang C.H."/>
            <person name="Werren J.H."/>
        </authorList>
    </citation>
    <scope>NUCLEOTIDE SEQUENCE [LARGE SCALE GENOMIC DNA]</scope>
    <source>
        <strain evidence="1 2">Alberta</strain>
        <tissue evidence="1">Whole body</tissue>
    </source>
</reference>
<name>A0A232F9T0_9HYME</name>